<evidence type="ECO:0000313" key="9">
    <source>
        <dbReference type="EMBL" id="SIN65998.1"/>
    </source>
</evidence>
<dbReference type="Proteomes" id="UP000185221">
    <property type="component" value="Unassembled WGS sequence"/>
</dbReference>
<keyword evidence="3" id="KW-0479">Metal-binding</keyword>
<protein>
    <submittedName>
        <fullName evidence="9">Choline-sulfatase</fullName>
    </submittedName>
</protein>
<proteinExistence type="inferred from homology"/>
<keyword evidence="7" id="KW-0812">Transmembrane</keyword>
<keyword evidence="6" id="KW-0106">Calcium</keyword>
<organism evidence="9 10">
    <name type="scientific">Algoriphagus halophilus</name>
    <dbReference type="NCBI Taxonomy" id="226505"/>
    <lineage>
        <taxon>Bacteria</taxon>
        <taxon>Pseudomonadati</taxon>
        <taxon>Bacteroidota</taxon>
        <taxon>Cytophagia</taxon>
        <taxon>Cytophagales</taxon>
        <taxon>Cyclobacteriaceae</taxon>
        <taxon>Algoriphagus</taxon>
    </lineage>
</organism>
<evidence type="ECO:0000256" key="1">
    <source>
        <dbReference type="ARBA" id="ARBA00001913"/>
    </source>
</evidence>
<feature type="transmembrane region" description="Helical" evidence="7">
    <location>
        <begin position="20"/>
        <end position="40"/>
    </location>
</feature>
<evidence type="ECO:0000256" key="3">
    <source>
        <dbReference type="ARBA" id="ARBA00022723"/>
    </source>
</evidence>
<dbReference type="EMBL" id="FSRC01000001">
    <property type="protein sequence ID" value="SIN65998.1"/>
    <property type="molecule type" value="Genomic_DNA"/>
</dbReference>
<dbReference type="Pfam" id="PF00884">
    <property type="entry name" value="Sulfatase"/>
    <property type="match status" value="1"/>
</dbReference>
<dbReference type="InterPro" id="IPR000917">
    <property type="entry name" value="Sulfatase_N"/>
</dbReference>
<comment type="similarity">
    <text evidence="2">Belongs to the sulfatase family.</text>
</comment>
<dbReference type="PANTHER" id="PTHR45953:SF1">
    <property type="entry name" value="IDURONATE 2-SULFATASE"/>
    <property type="match status" value="1"/>
</dbReference>
<evidence type="ECO:0000256" key="4">
    <source>
        <dbReference type="ARBA" id="ARBA00022729"/>
    </source>
</evidence>
<dbReference type="GO" id="GO:0005737">
    <property type="term" value="C:cytoplasm"/>
    <property type="evidence" value="ECO:0007669"/>
    <property type="project" value="TreeGrafter"/>
</dbReference>
<dbReference type="InterPro" id="IPR035874">
    <property type="entry name" value="IDS"/>
</dbReference>
<feature type="domain" description="Sulfatase N-terminal" evidence="8">
    <location>
        <begin position="46"/>
        <end position="394"/>
    </location>
</feature>
<keyword evidence="4" id="KW-0732">Signal</keyword>
<dbReference type="InterPro" id="IPR017850">
    <property type="entry name" value="Alkaline_phosphatase_core_sf"/>
</dbReference>
<dbReference type="SUPFAM" id="SSF53649">
    <property type="entry name" value="Alkaline phosphatase-like"/>
    <property type="match status" value="1"/>
</dbReference>
<sequence>MSLPLPFFCKSFLKNNSRFFWRSISFFILITIGFIELGLAQTKKKPNVLFIISDDLTTTALGAYGNPIAQTPAIDQLAKESMVFTKAYTQYPVCGPSRASFMFGYYPNATQTYGYVSGRENVGPERPSMAELFKQNGYYTARVSKIYHMGVPGDIEIGSDGKDDPASWTEKFNSQGPEWTAPGKAELVQNNPDGSIERKGGNVMTIVQADGDDLVHSDGKTAEKASELIRKHKEEPFFLAVGFVRPHVPFVAPVNYFTPFPYEGIKLPRQVENDWDDIPERGINYVTSVNAAMNEVQKQKAIAAYYASVSYMDAQVAKVLNTLKEEGLEDNTIVVFTSDHGFHLDEHEFWMKVSLHEESVLVPMMIKVPGMKPGQSDSFVELLDLYPTLADLAGLSYPKAIQGKNLKPVLQNPRKKVRDFAFSVTQGGKSFLIRTEDYAYIQYDEDAGSGIELYDMKRDPEQFTNLANSPEYLPVVKKMQSKLANKLKEVRENDLNINYQIQ</sequence>
<comment type="cofactor">
    <cofactor evidence="1">
        <name>Ca(2+)</name>
        <dbReference type="ChEBI" id="CHEBI:29108"/>
    </cofactor>
</comment>
<evidence type="ECO:0000313" key="10">
    <source>
        <dbReference type="Proteomes" id="UP000185221"/>
    </source>
</evidence>
<evidence type="ECO:0000256" key="7">
    <source>
        <dbReference type="SAM" id="Phobius"/>
    </source>
</evidence>
<accession>A0A1N6D599</accession>
<keyword evidence="7" id="KW-1133">Transmembrane helix</keyword>
<name>A0A1N6D599_9BACT</name>
<evidence type="ECO:0000256" key="5">
    <source>
        <dbReference type="ARBA" id="ARBA00022801"/>
    </source>
</evidence>
<reference evidence="10" key="1">
    <citation type="submission" date="2016-11" db="EMBL/GenBank/DDBJ databases">
        <authorList>
            <person name="Varghese N."/>
            <person name="Submissions S."/>
        </authorList>
    </citation>
    <scope>NUCLEOTIDE SEQUENCE [LARGE SCALE GENOMIC DNA]</scope>
    <source>
        <strain evidence="10">DSM 15292</strain>
    </source>
</reference>
<dbReference type="OrthoDB" id="9763552at2"/>
<dbReference type="PANTHER" id="PTHR45953">
    <property type="entry name" value="IDURONATE 2-SULFATASE"/>
    <property type="match status" value="1"/>
</dbReference>
<dbReference type="STRING" id="226505.SAMN05444394_0254"/>
<dbReference type="RefSeq" id="WP_084560831.1">
    <property type="nucleotide sequence ID" value="NZ_FSRC01000001.1"/>
</dbReference>
<evidence type="ECO:0000256" key="2">
    <source>
        <dbReference type="ARBA" id="ARBA00008779"/>
    </source>
</evidence>
<dbReference type="GO" id="GO:0004423">
    <property type="term" value="F:iduronate-2-sulfatase activity"/>
    <property type="evidence" value="ECO:0007669"/>
    <property type="project" value="InterPro"/>
</dbReference>
<keyword evidence="10" id="KW-1185">Reference proteome</keyword>
<dbReference type="GO" id="GO:0046872">
    <property type="term" value="F:metal ion binding"/>
    <property type="evidence" value="ECO:0007669"/>
    <property type="project" value="UniProtKB-KW"/>
</dbReference>
<keyword evidence="5" id="KW-0378">Hydrolase</keyword>
<dbReference type="CDD" id="cd16030">
    <property type="entry name" value="iduronate-2-sulfatase"/>
    <property type="match status" value="1"/>
</dbReference>
<evidence type="ECO:0000256" key="6">
    <source>
        <dbReference type="ARBA" id="ARBA00022837"/>
    </source>
</evidence>
<evidence type="ECO:0000259" key="8">
    <source>
        <dbReference type="Pfam" id="PF00884"/>
    </source>
</evidence>
<keyword evidence="7" id="KW-0472">Membrane</keyword>
<dbReference type="AlphaFoldDB" id="A0A1N6D599"/>
<dbReference type="Gene3D" id="3.40.720.10">
    <property type="entry name" value="Alkaline Phosphatase, subunit A"/>
    <property type="match status" value="1"/>
</dbReference>
<gene>
    <name evidence="9" type="ORF">SAMN05444394_0254</name>
</gene>